<evidence type="ECO:0000313" key="3">
    <source>
        <dbReference type="Proteomes" id="UP000235616"/>
    </source>
</evidence>
<feature type="chain" id="PRO_5014717865" evidence="1">
    <location>
        <begin position="28"/>
        <end position="181"/>
    </location>
</feature>
<dbReference type="Gene3D" id="3.40.50.10610">
    <property type="entry name" value="ABC-type transport auxiliary lipoprotein component"/>
    <property type="match status" value="1"/>
</dbReference>
<reference evidence="2 3" key="1">
    <citation type="submission" date="2018-01" db="EMBL/GenBank/DDBJ databases">
        <title>Whole genome analyses suggest that Burkholderia sensu lato contains two further novel genera in the rhizoxinica-symbiotica group Mycetohabitans gen. nov., and Trinickia gen. nov.: implications for the evolution of diazotrophy and nodulation in the Burkholderiaceae.</title>
        <authorList>
            <person name="Estrada-de los Santos P."/>
            <person name="Palmer M."/>
            <person name="Chavez-Ramirez B."/>
            <person name="Beukes C."/>
            <person name="Steenkamp E.T."/>
            <person name="Hirsch A.M."/>
            <person name="Manyaka P."/>
            <person name="Maluk M."/>
            <person name="Lafos M."/>
            <person name="Crook M."/>
            <person name="Gross E."/>
            <person name="Simon M.F."/>
            <person name="Bueno dos Reis Junior F."/>
            <person name="Poole P.S."/>
            <person name="Venter S.N."/>
            <person name="James E.K."/>
        </authorList>
    </citation>
    <scope>NUCLEOTIDE SEQUENCE [LARGE SCALE GENOMIC DNA]</scope>
    <source>
        <strain evidence="2 3">GIMN1.004</strain>
    </source>
</reference>
<gene>
    <name evidence="2" type="ORF">C0Z18_01745</name>
</gene>
<accession>A0A2N7W3N1</accession>
<dbReference type="AlphaFoldDB" id="A0A2N7W3N1"/>
<comment type="caution">
    <text evidence="2">The sequence shown here is derived from an EMBL/GenBank/DDBJ whole genome shotgun (WGS) entry which is preliminary data.</text>
</comment>
<keyword evidence="1" id="KW-0732">Signal</keyword>
<proteinExistence type="predicted"/>
<feature type="signal peptide" evidence="1">
    <location>
        <begin position="1"/>
        <end position="27"/>
    </location>
</feature>
<evidence type="ECO:0000313" key="2">
    <source>
        <dbReference type="EMBL" id="PMS23992.1"/>
    </source>
</evidence>
<keyword evidence="3" id="KW-1185">Reference proteome</keyword>
<sequence>MNRFERIRRTVGWTLATAALIAAGACSTVDTTPAPRLRATDTVVVLPLANYTETPDAGSAAQSMAANALRKLGIATVDSMPASPGGDPFDATSQPDRDKALGWARSHHARYALSGAVEEWRYKVGVDGEPVVGMTFELRDVESGKVVWSGTGNRGGWSRSSLGGVAQSLIGKLLSPLAARG</sequence>
<dbReference type="PROSITE" id="PS51257">
    <property type="entry name" value="PROKAR_LIPOPROTEIN"/>
    <property type="match status" value="1"/>
</dbReference>
<protein>
    <submittedName>
        <fullName evidence="2">Penicillin-binding protein activator LpoB</fullName>
    </submittedName>
</protein>
<dbReference type="OrthoDB" id="9791579at2"/>
<name>A0A2N7W3N1_9BURK</name>
<dbReference type="Proteomes" id="UP000235616">
    <property type="component" value="Unassembled WGS sequence"/>
</dbReference>
<dbReference type="RefSeq" id="WP_102643703.1">
    <property type="nucleotide sequence ID" value="NZ_PNYA01000001.1"/>
</dbReference>
<organism evidence="2 3">
    <name type="scientific">Trinickia dabaoshanensis</name>
    <dbReference type="NCBI Taxonomy" id="564714"/>
    <lineage>
        <taxon>Bacteria</taxon>
        <taxon>Pseudomonadati</taxon>
        <taxon>Pseudomonadota</taxon>
        <taxon>Betaproteobacteria</taxon>
        <taxon>Burkholderiales</taxon>
        <taxon>Burkholderiaceae</taxon>
        <taxon>Trinickia</taxon>
    </lineage>
</organism>
<dbReference type="EMBL" id="PNYA01000001">
    <property type="protein sequence ID" value="PMS23992.1"/>
    <property type="molecule type" value="Genomic_DNA"/>
</dbReference>
<evidence type="ECO:0000256" key="1">
    <source>
        <dbReference type="SAM" id="SignalP"/>
    </source>
</evidence>